<dbReference type="SUPFAM" id="SSF51445">
    <property type="entry name" value="(Trans)glycosidases"/>
    <property type="match status" value="1"/>
</dbReference>
<dbReference type="PANTHER" id="PTHR46066">
    <property type="entry name" value="CHITINASE DOMAIN-CONTAINING PROTEIN 1 FAMILY MEMBER"/>
    <property type="match status" value="1"/>
</dbReference>
<dbReference type="InterPro" id="IPR011583">
    <property type="entry name" value="Chitinase_II/V-like_cat"/>
</dbReference>
<evidence type="ECO:0000313" key="5">
    <source>
        <dbReference type="Proteomes" id="UP000012073"/>
    </source>
</evidence>
<dbReference type="GO" id="GO:0008061">
    <property type="term" value="F:chitin binding"/>
    <property type="evidence" value="ECO:0007669"/>
    <property type="project" value="InterPro"/>
</dbReference>
<sequence length="408" mass="45270">MNFPRTAMPWAWKHDSMQVRSQTERRLCNRRALFATFLTVLVSSLALPPVHGSQTGSDGCKAASNWTAEDVIATHDQNNDDTPRKFQDLNVLGFVTPWNAGGKDVAVRQASRGRLDDVSPVTWQMHPDGLAGGHDFDENFYADLSKAGARIYPRILFEAHKWSLDDFRELSDDPSPMVARITQMCSKGGFQGVVLEIWQALLATGALSGKEKDKFIMLAMALGENLRKDANLRTVLVLPPYSSRKSAGQVNSSDIAKLKIAFNFFVVMTYDFSVPGSQPGPMAPIAWVRAVATYLARECSLGEKLLVGFNFYGLDFLKSSPKGAASTDRHIVGHEVIALLKEHRPQLLWSDGVGEHAFVYQKEEEQHVVFYPSIPSIAQRIALLRDVGCGGVAIWELGQGLDYFFDEF</sequence>
<reference evidence="5" key="1">
    <citation type="journal article" date="2013" name="Proc. Natl. Acad. Sci. U.S.A.">
        <title>Genome structure and metabolic features in the red seaweed Chondrus crispus shed light on evolution of the Archaeplastida.</title>
        <authorList>
            <person name="Collen J."/>
            <person name="Porcel B."/>
            <person name="Carre W."/>
            <person name="Ball S.G."/>
            <person name="Chaparro C."/>
            <person name="Tonon T."/>
            <person name="Barbeyron T."/>
            <person name="Michel G."/>
            <person name="Noel B."/>
            <person name="Valentin K."/>
            <person name="Elias M."/>
            <person name="Artiguenave F."/>
            <person name="Arun A."/>
            <person name="Aury J.M."/>
            <person name="Barbosa-Neto J.F."/>
            <person name="Bothwell J.H."/>
            <person name="Bouget F.Y."/>
            <person name="Brillet L."/>
            <person name="Cabello-Hurtado F."/>
            <person name="Capella-Gutierrez S."/>
            <person name="Charrier B."/>
            <person name="Cladiere L."/>
            <person name="Cock J.M."/>
            <person name="Coelho S.M."/>
            <person name="Colleoni C."/>
            <person name="Czjzek M."/>
            <person name="Da Silva C."/>
            <person name="Delage L."/>
            <person name="Denoeud F."/>
            <person name="Deschamps P."/>
            <person name="Dittami S.M."/>
            <person name="Gabaldon T."/>
            <person name="Gachon C.M."/>
            <person name="Groisillier A."/>
            <person name="Herve C."/>
            <person name="Jabbari K."/>
            <person name="Katinka M."/>
            <person name="Kloareg B."/>
            <person name="Kowalczyk N."/>
            <person name="Labadie K."/>
            <person name="Leblanc C."/>
            <person name="Lopez P.J."/>
            <person name="McLachlan D.H."/>
            <person name="Meslet-Cladiere L."/>
            <person name="Moustafa A."/>
            <person name="Nehr Z."/>
            <person name="Nyvall Collen P."/>
            <person name="Panaud O."/>
            <person name="Partensky F."/>
            <person name="Poulain J."/>
            <person name="Rensing S.A."/>
            <person name="Rousvoal S."/>
            <person name="Samson G."/>
            <person name="Symeonidi A."/>
            <person name="Weissenbach J."/>
            <person name="Zambounis A."/>
            <person name="Wincker P."/>
            <person name="Boyen C."/>
        </authorList>
    </citation>
    <scope>NUCLEOTIDE SEQUENCE [LARGE SCALE GENOMIC DNA]</scope>
    <source>
        <strain evidence="5">cv. Stackhouse</strain>
    </source>
</reference>
<evidence type="ECO:0000256" key="1">
    <source>
        <dbReference type="ARBA" id="ARBA00009336"/>
    </source>
</evidence>
<dbReference type="OMA" id="YSINERI"/>
<name>R7QFH9_CHOCR</name>
<dbReference type="InterPro" id="IPR017853">
    <property type="entry name" value="GH"/>
</dbReference>
<dbReference type="PhylomeDB" id="R7QFH9"/>
<dbReference type="OrthoDB" id="10254444at2759"/>
<dbReference type="GO" id="GO:0070492">
    <property type="term" value="F:oligosaccharide binding"/>
    <property type="evidence" value="ECO:0007669"/>
    <property type="project" value="TreeGrafter"/>
</dbReference>
<dbReference type="PROSITE" id="PS51910">
    <property type="entry name" value="GH18_2"/>
    <property type="match status" value="1"/>
</dbReference>
<dbReference type="InterPro" id="IPR001223">
    <property type="entry name" value="Glyco_hydro18_cat"/>
</dbReference>
<keyword evidence="5" id="KW-1185">Reference proteome</keyword>
<dbReference type="Gene3D" id="3.20.20.80">
    <property type="entry name" value="Glycosidases"/>
    <property type="match status" value="1"/>
</dbReference>
<dbReference type="RefSeq" id="XP_005716307.1">
    <property type="nucleotide sequence ID" value="XM_005716250.1"/>
</dbReference>
<accession>R7QFH9</accession>
<gene>
    <name evidence="4" type="ORF">CHC_T00004415001</name>
</gene>
<evidence type="ECO:0000313" key="4">
    <source>
        <dbReference type="EMBL" id="CDF36488.1"/>
    </source>
</evidence>
<organism evidence="4 5">
    <name type="scientific">Chondrus crispus</name>
    <name type="common">Carrageen Irish moss</name>
    <name type="synonym">Polymorpha crispa</name>
    <dbReference type="NCBI Taxonomy" id="2769"/>
    <lineage>
        <taxon>Eukaryota</taxon>
        <taxon>Rhodophyta</taxon>
        <taxon>Florideophyceae</taxon>
        <taxon>Rhodymeniophycidae</taxon>
        <taxon>Gigartinales</taxon>
        <taxon>Gigartinaceae</taxon>
        <taxon>Chondrus</taxon>
    </lineage>
</organism>
<dbReference type="KEGG" id="ccp:CHC_T00004415001"/>
<dbReference type="PANTHER" id="PTHR46066:SF2">
    <property type="entry name" value="CHITINASE DOMAIN-CONTAINING PROTEIN 1"/>
    <property type="match status" value="1"/>
</dbReference>
<dbReference type="InterPro" id="IPR029070">
    <property type="entry name" value="Chitinase_insertion_sf"/>
</dbReference>
<dbReference type="SMART" id="SM00636">
    <property type="entry name" value="Glyco_18"/>
    <property type="match status" value="1"/>
</dbReference>
<dbReference type="GO" id="GO:0005975">
    <property type="term" value="P:carbohydrate metabolic process"/>
    <property type="evidence" value="ECO:0007669"/>
    <property type="project" value="InterPro"/>
</dbReference>
<dbReference type="Proteomes" id="UP000012073">
    <property type="component" value="Unassembled WGS sequence"/>
</dbReference>
<evidence type="ECO:0000256" key="2">
    <source>
        <dbReference type="ARBA" id="ARBA00040976"/>
    </source>
</evidence>
<comment type="similarity">
    <text evidence="1">Belongs to the glycosyl hydrolase 18 family.</text>
</comment>
<dbReference type="STRING" id="2769.R7QFH9"/>
<evidence type="ECO:0000259" key="3">
    <source>
        <dbReference type="PROSITE" id="PS51910"/>
    </source>
</evidence>
<dbReference type="GO" id="GO:0012505">
    <property type="term" value="C:endomembrane system"/>
    <property type="evidence" value="ECO:0007669"/>
    <property type="project" value="TreeGrafter"/>
</dbReference>
<dbReference type="AlphaFoldDB" id="R7QFH9"/>
<protein>
    <recommendedName>
        <fullName evidence="2">Chitinase domain-containing protein 1</fullName>
    </recommendedName>
</protein>
<proteinExistence type="inferred from homology"/>
<dbReference type="Gramene" id="CDF36488">
    <property type="protein sequence ID" value="CDF36488"/>
    <property type="gene ID" value="CHC_T00004415001"/>
</dbReference>
<dbReference type="Gene3D" id="3.10.50.10">
    <property type="match status" value="1"/>
</dbReference>
<dbReference type="Pfam" id="PF00704">
    <property type="entry name" value="Glyco_hydro_18"/>
    <property type="match status" value="1"/>
</dbReference>
<feature type="domain" description="GH18" evidence="3">
    <location>
        <begin position="89"/>
        <end position="408"/>
    </location>
</feature>
<dbReference type="GeneID" id="17324015"/>
<dbReference type="EMBL" id="HG001780">
    <property type="protein sequence ID" value="CDF36488.1"/>
    <property type="molecule type" value="Genomic_DNA"/>
</dbReference>